<comment type="similarity">
    <text evidence="2">Belongs to the CobH/CbiC family.</text>
</comment>
<dbReference type="OrthoDB" id="9780708at2"/>
<proteinExistence type="inferred from homology"/>
<evidence type="ECO:0000256" key="3">
    <source>
        <dbReference type="ARBA" id="ARBA00022573"/>
    </source>
</evidence>
<evidence type="ECO:0000259" key="5">
    <source>
        <dbReference type="Pfam" id="PF02570"/>
    </source>
</evidence>
<keyword evidence="7" id="KW-1185">Reference proteome</keyword>
<feature type="domain" description="Cobalamin biosynthesis precorrin-8X methylmutase CobH/CbiC" evidence="5">
    <location>
        <begin position="10"/>
        <end position="207"/>
    </location>
</feature>
<organism evidence="6 7">
    <name type="scientific">Leptotrichia wadei</name>
    <dbReference type="NCBI Taxonomy" id="157687"/>
    <lineage>
        <taxon>Bacteria</taxon>
        <taxon>Fusobacteriati</taxon>
        <taxon>Fusobacteriota</taxon>
        <taxon>Fusobacteriia</taxon>
        <taxon>Fusobacteriales</taxon>
        <taxon>Leptotrichiaceae</taxon>
        <taxon>Leptotrichia</taxon>
    </lineage>
</organism>
<dbReference type="STRING" id="157687.HMPREF3180_01959"/>
<protein>
    <submittedName>
        <fullName evidence="6">Putative precorrin-8X methylmutase</fullName>
    </submittedName>
</protein>
<dbReference type="RefSeq" id="WP_060918498.1">
    <property type="nucleotide sequence ID" value="NZ_KQ960109.1"/>
</dbReference>
<evidence type="ECO:0000256" key="2">
    <source>
        <dbReference type="ARBA" id="ARBA00009774"/>
    </source>
</evidence>
<dbReference type="SUPFAM" id="SSF63965">
    <property type="entry name" value="Precorrin-8X methylmutase CbiC/CobH"/>
    <property type="match status" value="1"/>
</dbReference>
<dbReference type="InterPro" id="IPR003722">
    <property type="entry name" value="Cbl_synth_CobH/CbiC"/>
</dbReference>
<dbReference type="UniPathway" id="UPA00148"/>
<comment type="pathway">
    <text evidence="1">Cofactor biosynthesis; adenosylcobalamin biosynthesis.</text>
</comment>
<dbReference type="InterPro" id="IPR036588">
    <property type="entry name" value="CobH/CbiC_sf"/>
</dbReference>
<evidence type="ECO:0000256" key="4">
    <source>
        <dbReference type="ARBA" id="ARBA00023235"/>
    </source>
</evidence>
<dbReference type="EMBL" id="LSDD01000149">
    <property type="protein sequence ID" value="KXB60893.1"/>
    <property type="molecule type" value="Genomic_DNA"/>
</dbReference>
<dbReference type="PATRIC" id="fig|157687.3.peg.1957"/>
<dbReference type="GO" id="GO:0016993">
    <property type="term" value="F:precorrin-8X methylmutase activity"/>
    <property type="evidence" value="ECO:0007669"/>
    <property type="project" value="InterPro"/>
</dbReference>
<keyword evidence="3" id="KW-0169">Cobalamin biosynthesis</keyword>
<dbReference type="GO" id="GO:0009236">
    <property type="term" value="P:cobalamin biosynthetic process"/>
    <property type="evidence" value="ECO:0007669"/>
    <property type="project" value="UniProtKB-UniPathway"/>
</dbReference>
<dbReference type="PANTHER" id="PTHR43588">
    <property type="entry name" value="COBALT-PRECORRIN-8 METHYLMUTASE"/>
    <property type="match status" value="1"/>
</dbReference>
<gene>
    <name evidence="6" type="ORF">HMPREF3180_01959</name>
</gene>
<evidence type="ECO:0000313" key="7">
    <source>
        <dbReference type="Proteomes" id="UP000070483"/>
    </source>
</evidence>
<dbReference type="PANTHER" id="PTHR43588:SF1">
    <property type="entry name" value="COBALT-PRECORRIN-8 METHYLMUTASE"/>
    <property type="match status" value="1"/>
</dbReference>
<name>A0A133ZZP5_9FUSO</name>
<dbReference type="Gene3D" id="3.40.50.10230">
    <property type="entry name" value="Cobalamin biosynthesis CobH/CbiC, precorrin-8X methylmutase"/>
    <property type="match status" value="1"/>
</dbReference>
<sequence>MSYIKDPKSIEVRSFEIITEGLAGKADHFSEEEQLIVKRLIHTTGDFDYVNIVEFQNNPIESAKEALEAGNCRIYCDTNMIVNGLNKNGLKKFGAEVYCLVADPDVAKEAKERGITRSMVGLERALKDPQTKIFLIGNAPTALFTLLEKMDKEGENVPKLIVGVPVGFVGCPESKAELSKYNVPFIRTNGTKGGSTVAVGVMHGILYQMYERDKYFNN</sequence>
<dbReference type="Pfam" id="PF02570">
    <property type="entry name" value="CbiC"/>
    <property type="match status" value="1"/>
</dbReference>
<dbReference type="Proteomes" id="UP000070483">
    <property type="component" value="Unassembled WGS sequence"/>
</dbReference>
<dbReference type="AlphaFoldDB" id="A0A133ZZP5"/>
<evidence type="ECO:0000256" key="1">
    <source>
        <dbReference type="ARBA" id="ARBA00004953"/>
    </source>
</evidence>
<comment type="caution">
    <text evidence="6">The sequence shown here is derived from an EMBL/GenBank/DDBJ whole genome shotgun (WGS) entry which is preliminary data.</text>
</comment>
<reference evidence="7" key="1">
    <citation type="submission" date="2016-01" db="EMBL/GenBank/DDBJ databases">
        <authorList>
            <person name="Mitreva M."/>
            <person name="Pepin K.H."/>
            <person name="Mihindukulasuriya K.A."/>
            <person name="Fulton R."/>
            <person name="Fronick C."/>
            <person name="O'Laughlin M."/>
            <person name="Miner T."/>
            <person name="Herter B."/>
            <person name="Rosa B.A."/>
            <person name="Cordes M."/>
            <person name="Tomlinson C."/>
            <person name="Wollam A."/>
            <person name="Palsikar V.B."/>
            <person name="Mardis E.R."/>
            <person name="Wilson R.K."/>
        </authorList>
    </citation>
    <scope>NUCLEOTIDE SEQUENCE [LARGE SCALE GENOMIC DNA]</scope>
    <source>
        <strain evidence="7">KA00185</strain>
    </source>
</reference>
<accession>A0A133ZZP5</accession>
<evidence type="ECO:0000313" key="6">
    <source>
        <dbReference type="EMBL" id="KXB60893.1"/>
    </source>
</evidence>
<keyword evidence="4" id="KW-0413">Isomerase</keyword>